<keyword evidence="1" id="KW-0479">Metal-binding</keyword>
<evidence type="ECO:0000256" key="3">
    <source>
        <dbReference type="ARBA" id="ARBA00022833"/>
    </source>
</evidence>
<dbReference type="OMA" id="EYHIETC"/>
<evidence type="ECO:0000256" key="4">
    <source>
        <dbReference type="SAM" id="MobiDB-lite"/>
    </source>
</evidence>
<keyword evidence="7" id="KW-1185">Reference proteome</keyword>
<sequence length="927" mass="103866">MEVWPQNLATVGRRNAWLGDYGRLGPHHVTFDICSKFGTFLVSQDRLGEWVAGDVIGCCIDLDKGTVHFYRNGRPMGEAFDNVRIGPGLAYFPAVSLAFGEKLVANFGATPLRHPVEGYRPLEKTSLRDCRAGTSPAAVDQEATARLRGGGQRVSKRTPLLLNCSQGASQSTYLTDGLDVFRQGTKVQALLIAAPVLRRLGPLLASHYIMEVSFLPFLFQVFEECPDGRRVSTLLELFWALLEPQEIKKCLENVVEALLSGYRYSPGTLDFLHQKRHLCLLLSILQHDSSRRYFLESVLYPFHGQSYFSIKFAMFMEVKPPDDETLTALVPEVWFELMEEVHPTEESYRKNLYASAKQRLKVIITEIENIQLRILEQLTLDSDAPQGQTSRDLFLAKFESFVKENTPGSRAVTLDLCPPSVALSFVHRLLALIRRCLPVFHTSSGQLLQEHNLYIPAHLFITTIGTGTEVSRVGDTPEQRIVATEVPTSASNRMSRGMSQGAGGNTACAEVEVSATAQEAKEEDKSTKLLQLLDGVVRLYYLCGHAHFVKASMNAVKDRMRDYLRAVQEVRRHSAWGEQDVAEALTKAEQVFGDTLADQARHVAWLSVVVFSKGFGQNDIYWLLGIVLKTLEEASSAGVEFCFVPEYHIETCIKLLTALSFHFPPTCLLSDIPGHYHLLVRYSTFLAEHFADRRVVNPDVKDALMRALAAHVCPPSTVRALECMPTKSSLALIQALLQPYRNRPWAQTNWILMRLWKGCGYAFRYTVAPHLVERMASRPVESSCPRNQVRPPCPSVFFQNHIGRWLEDHPEPADAFLGSVLTQLNWSFSQFISMLQEIQNAQSWPERVFINSQQLKICATCFDLSLGLLRVLEMVVNVAPGLVTSPSRPNSEILLARIFQVRGKREDDKKMGRTTQQGGAPSAPGQV</sequence>
<feature type="domain" description="B30.2/SPRY" evidence="5">
    <location>
        <begin position="1"/>
        <end position="112"/>
    </location>
</feature>
<dbReference type="SUPFAM" id="SSF49899">
    <property type="entry name" value="Concanavalin A-like lectins/glucanases"/>
    <property type="match status" value="1"/>
</dbReference>
<dbReference type="InterPro" id="IPR057987">
    <property type="entry name" value="TPR_RNF123/RKP"/>
</dbReference>
<evidence type="ECO:0000313" key="7">
    <source>
        <dbReference type="Proteomes" id="UP000821853"/>
    </source>
</evidence>
<dbReference type="Gene3D" id="2.60.120.920">
    <property type="match status" value="1"/>
</dbReference>
<accession>A0A9J6FBB2</accession>
<dbReference type="Proteomes" id="UP000821853">
    <property type="component" value="Chromosome 10"/>
</dbReference>
<dbReference type="VEuPathDB" id="VectorBase:HLOH_046153"/>
<keyword evidence="3" id="KW-0862">Zinc</keyword>
<dbReference type="InterPro" id="IPR003877">
    <property type="entry name" value="SPRY_dom"/>
</dbReference>
<dbReference type="InterPro" id="IPR043136">
    <property type="entry name" value="B30.2/SPRY_sf"/>
</dbReference>
<dbReference type="GO" id="GO:0005737">
    <property type="term" value="C:cytoplasm"/>
    <property type="evidence" value="ECO:0007669"/>
    <property type="project" value="TreeGrafter"/>
</dbReference>
<feature type="region of interest" description="Disordered" evidence="4">
    <location>
        <begin position="904"/>
        <end position="927"/>
    </location>
</feature>
<dbReference type="GO" id="GO:0004842">
    <property type="term" value="F:ubiquitin-protein transferase activity"/>
    <property type="evidence" value="ECO:0007669"/>
    <property type="project" value="InterPro"/>
</dbReference>
<evidence type="ECO:0000256" key="1">
    <source>
        <dbReference type="ARBA" id="ARBA00022723"/>
    </source>
</evidence>
<protein>
    <recommendedName>
        <fullName evidence="5">B30.2/SPRY domain-containing protein</fullName>
    </recommendedName>
</protein>
<evidence type="ECO:0000313" key="6">
    <source>
        <dbReference type="EMBL" id="KAH9363550.1"/>
    </source>
</evidence>
<dbReference type="PANTHER" id="PTHR13363">
    <property type="entry name" value="RING FINGER AND SRY DOMAIN-CONTAINING"/>
    <property type="match status" value="1"/>
</dbReference>
<dbReference type="InterPro" id="IPR045129">
    <property type="entry name" value="RNF123/RKP/RSPRY1"/>
</dbReference>
<organism evidence="6 7">
    <name type="scientific">Haemaphysalis longicornis</name>
    <name type="common">Bush tick</name>
    <dbReference type="NCBI Taxonomy" id="44386"/>
    <lineage>
        <taxon>Eukaryota</taxon>
        <taxon>Metazoa</taxon>
        <taxon>Ecdysozoa</taxon>
        <taxon>Arthropoda</taxon>
        <taxon>Chelicerata</taxon>
        <taxon>Arachnida</taxon>
        <taxon>Acari</taxon>
        <taxon>Parasitiformes</taxon>
        <taxon>Ixodida</taxon>
        <taxon>Ixodoidea</taxon>
        <taxon>Ixodidae</taxon>
        <taxon>Haemaphysalinae</taxon>
        <taxon>Haemaphysalis</taxon>
    </lineage>
</organism>
<dbReference type="GO" id="GO:0008270">
    <property type="term" value="F:zinc ion binding"/>
    <property type="evidence" value="ECO:0007669"/>
    <property type="project" value="UniProtKB-KW"/>
</dbReference>
<dbReference type="PANTHER" id="PTHR13363:SF5">
    <property type="entry name" value="E3 UBIQUITIN-PROTEIN LIGASE RNF123"/>
    <property type="match status" value="1"/>
</dbReference>
<dbReference type="EMBL" id="JABSTR010000002">
    <property type="protein sequence ID" value="KAH9363550.1"/>
    <property type="molecule type" value="Genomic_DNA"/>
</dbReference>
<dbReference type="Pfam" id="PF25576">
    <property type="entry name" value="TPR_RNF123"/>
    <property type="match status" value="1"/>
</dbReference>
<name>A0A9J6FBB2_HAELO</name>
<dbReference type="InterPro" id="IPR001870">
    <property type="entry name" value="B30.2/SPRY"/>
</dbReference>
<proteinExistence type="predicted"/>
<dbReference type="OrthoDB" id="258495at2759"/>
<dbReference type="Pfam" id="PF00622">
    <property type="entry name" value="SPRY"/>
    <property type="match status" value="1"/>
</dbReference>
<evidence type="ECO:0000259" key="5">
    <source>
        <dbReference type="PROSITE" id="PS50188"/>
    </source>
</evidence>
<dbReference type="GO" id="GO:0051603">
    <property type="term" value="P:proteolysis involved in protein catabolic process"/>
    <property type="evidence" value="ECO:0007669"/>
    <property type="project" value="TreeGrafter"/>
</dbReference>
<dbReference type="InterPro" id="IPR013320">
    <property type="entry name" value="ConA-like_dom_sf"/>
</dbReference>
<keyword evidence="2" id="KW-0863">Zinc-finger</keyword>
<evidence type="ECO:0000256" key="2">
    <source>
        <dbReference type="ARBA" id="ARBA00022771"/>
    </source>
</evidence>
<dbReference type="PROSITE" id="PS50188">
    <property type="entry name" value="B302_SPRY"/>
    <property type="match status" value="1"/>
</dbReference>
<comment type="caution">
    <text evidence="6">The sequence shown here is derived from an EMBL/GenBank/DDBJ whole genome shotgun (WGS) entry which is preliminary data.</text>
</comment>
<gene>
    <name evidence="6" type="ORF">HPB48_005917</name>
</gene>
<dbReference type="AlphaFoldDB" id="A0A9J6FBB2"/>
<reference evidence="6 7" key="1">
    <citation type="journal article" date="2020" name="Cell">
        <title>Large-Scale Comparative Analyses of Tick Genomes Elucidate Their Genetic Diversity and Vector Capacities.</title>
        <authorList>
            <consortium name="Tick Genome and Microbiome Consortium (TIGMIC)"/>
            <person name="Jia N."/>
            <person name="Wang J."/>
            <person name="Shi W."/>
            <person name="Du L."/>
            <person name="Sun Y."/>
            <person name="Zhan W."/>
            <person name="Jiang J.F."/>
            <person name="Wang Q."/>
            <person name="Zhang B."/>
            <person name="Ji P."/>
            <person name="Bell-Sakyi L."/>
            <person name="Cui X.M."/>
            <person name="Yuan T.T."/>
            <person name="Jiang B.G."/>
            <person name="Yang W.F."/>
            <person name="Lam T.T."/>
            <person name="Chang Q.C."/>
            <person name="Ding S.J."/>
            <person name="Wang X.J."/>
            <person name="Zhu J.G."/>
            <person name="Ruan X.D."/>
            <person name="Zhao L."/>
            <person name="Wei J.T."/>
            <person name="Ye R.Z."/>
            <person name="Que T.C."/>
            <person name="Du C.H."/>
            <person name="Zhou Y.H."/>
            <person name="Cheng J.X."/>
            <person name="Dai P.F."/>
            <person name="Guo W.B."/>
            <person name="Han X.H."/>
            <person name="Huang E.J."/>
            <person name="Li L.F."/>
            <person name="Wei W."/>
            <person name="Gao Y.C."/>
            <person name="Liu J.Z."/>
            <person name="Shao H.Z."/>
            <person name="Wang X."/>
            <person name="Wang C.C."/>
            <person name="Yang T.C."/>
            <person name="Huo Q.B."/>
            <person name="Li W."/>
            <person name="Chen H.Y."/>
            <person name="Chen S.E."/>
            <person name="Zhou L.G."/>
            <person name="Ni X.B."/>
            <person name="Tian J.H."/>
            <person name="Sheng Y."/>
            <person name="Liu T."/>
            <person name="Pan Y.S."/>
            <person name="Xia L.Y."/>
            <person name="Li J."/>
            <person name="Zhao F."/>
            <person name="Cao W.C."/>
        </authorList>
    </citation>
    <scope>NUCLEOTIDE SEQUENCE [LARGE SCALE GENOMIC DNA]</scope>
    <source>
        <strain evidence="6">HaeL-2018</strain>
    </source>
</reference>